<keyword evidence="12" id="KW-1185">Reference proteome</keyword>
<feature type="signal peptide" evidence="10">
    <location>
        <begin position="1"/>
        <end position="18"/>
    </location>
</feature>
<gene>
    <name evidence="11" type="ORF">PVAND_009242</name>
</gene>
<keyword evidence="3" id="KW-0813">Transport</keyword>
<protein>
    <recommendedName>
        <fullName evidence="2">Protein amnionless</fullName>
    </recommendedName>
</protein>
<keyword evidence="6 10" id="KW-0732">Signal</keyword>
<proteinExistence type="predicted"/>
<keyword evidence="9" id="KW-0472">Membrane</keyword>
<keyword evidence="8" id="KW-1133">Transmembrane helix</keyword>
<dbReference type="Pfam" id="PF14828">
    <property type="entry name" value="Amnionless"/>
    <property type="match status" value="1"/>
</dbReference>
<dbReference type="GO" id="GO:0006898">
    <property type="term" value="P:receptor-mediated endocytosis"/>
    <property type="evidence" value="ECO:0007669"/>
    <property type="project" value="TreeGrafter"/>
</dbReference>
<sequence length="170" mass="19622">MNLIPLLIISFAIMTSLKFRENDPKCLHSNEIKAYKSVIESPWLSSSNWQTTHISEIESTPHDERIPCDGDEIIFPINNSYVVDFQSIPMLVFESIAIDGHIMKPNEFKEFLYSSIVGQSSFKNFDNTQFLNNECHEQACVCHQKGESLRQQLCENERPFCQRHLIAVIL</sequence>
<evidence type="ECO:0000256" key="7">
    <source>
        <dbReference type="ARBA" id="ARBA00022927"/>
    </source>
</evidence>
<evidence type="ECO:0000256" key="9">
    <source>
        <dbReference type="ARBA" id="ARBA00023136"/>
    </source>
</evidence>
<evidence type="ECO:0000256" key="5">
    <source>
        <dbReference type="ARBA" id="ARBA00022692"/>
    </source>
</evidence>
<keyword evidence="7" id="KW-0653">Protein transport</keyword>
<evidence type="ECO:0000256" key="1">
    <source>
        <dbReference type="ARBA" id="ARBA00004251"/>
    </source>
</evidence>
<dbReference type="OrthoDB" id="1898221at2759"/>
<dbReference type="EMBL" id="JADBJN010000001">
    <property type="protein sequence ID" value="KAG5679689.1"/>
    <property type="molecule type" value="Genomic_DNA"/>
</dbReference>
<dbReference type="PANTHER" id="PTHR14995">
    <property type="entry name" value="AMNIONLESS"/>
    <property type="match status" value="1"/>
</dbReference>
<organism evidence="11 12">
    <name type="scientific">Polypedilum vanderplanki</name>
    <name type="common">Sleeping chironomid midge</name>
    <dbReference type="NCBI Taxonomy" id="319348"/>
    <lineage>
        <taxon>Eukaryota</taxon>
        <taxon>Metazoa</taxon>
        <taxon>Ecdysozoa</taxon>
        <taxon>Arthropoda</taxon>
        <taxon>Hexapoda</taxon>
        <taxon>Insecta</taxon>
        <taxon>Pterygota</taxon>
        <taxon>Neoptera</taxon>
        <taxon>Endopterygota</taxon>
        <taxon>Diptera</taxon>
        <taxon>Nematocera</taxon>
        <taxon>Chironomoidea</taxon>
        <taxon>Chironomidae</taxon>
        <taxon>Chironominae</taxon>
        <taxon>Polypedilum</taxon>
        <taxon>Polypedilum</taxon>
    </lineage>
</organism>
<dbReference type="GO" id="GO:0016324">
    <property type="term" value="C:apical plasma membrane"/>
    <property type="evidence" value="ECO:0007669"/>
    <property type="project" value="TreeGrafter"/>
</dbReference>
<evidence type="ECO:0000256" key="8">
    <source>
        <dbReference type="ARBA" id="ARBA00022989"/>
    </source>
</evidence>
<comment type="caution">
    <text evidence="11">The sequence shown here is derived from an EMBL/GenBank/DDBJ whole genome shotgun (WGS) entry which is preliminary data.</text>
</comment>
<keyword evidence="4" id="KW-1003">Cell membrane</keyword>
<evidence type="ECO:0000256" key="4">
    <source>
        <dbReference type="ARBA" id="ARBA00022475"/>
    </source>
</evidence>
<evidence type="ECO:0000256" key="6">
    <source>
        <dbReference type="ARBA" id="ARBA00022729"/>
    </source>
</evidence>
<comment type="subcellular location">
    <subcellularLocation>
        <location evidence="1">Cell membrane</location>
        <topology evidence="1">Single-pass type I membrane protein</topology>
    </subcellularLocation>
</comment>
<dbReference type="GO" id="GO:0030139">
    <property type="term" value="C:endocytic vesicle"/>
    <property type="evidence" value="ECO:0007669"/>
    <property type="project" value="TreeGrafter"/>
</dbReference>
<dbReference type="GO" id="GO:0015031">
    <property type="term" value="P:protein transport"/>
    <property type="evidence" value="ECO:0007669"/>
    <property type="project" value="UniProtKB-KW"/>
</dbReference>
<dbReference type="Proteomes" id="UP001107558">
    <property type="component" value="Chromosome 1"/>
</dbReference>
<evidence type="ECO:0000256" key="10">
    <source>
        <dbReference type="SAM" id="SignalP"/>
    </source>
</evidence>
<evidence type="ECO:0000313" key="11">
    <source>
        <dbReference type="EMBL" id="KAG5679689.1"/>
    </source>
</evidence>
<keyword evidence="5" id="KW-0812">Transmembrane</keyword>
<dbReference type="AlphaFoldDB" id="A0A9J6CC06"/>
<dbReference type="InterPro" id="IPR026112">
    <property type="entry name" value="AMN"/>
</dbReference>
<evidence type="ECO:0000313" key="12">
    <source>
        <dbReference type="Proteomes" id="UP001107558"/>
    </source>
</evidence>
<evidence type="ECO:0000256" key="2">
    <source>
        <dbReference type="ARBA" id="ARBA00021200"/>
    </source>
</evidence>
<name>A0A9J6CC06_POLVA</name>
<reference evidence="11" key="1">
    <citation type="submission" date="2021-03" db="EMBL/GenBank/DDBJ databases">
        <title>Chromosome level genome of the anhydrobiotic midge Polypedilum vanderplanki.</title>
        <authorList>
            <person name="Yoshida Y."/>
            <person name="Kikawada T."/>
            <person name="Gusev O."/>
        </authorList>
    </citation>
    <scope>NUCLEOTIDE SEQUENCE</scope>
    <source>
        <strain evidence="11">NIAS01</strain>
        <tissue evidence="11">Whole body or cell culture</tissue>
    </source>
</reference>
<evidence type="ECO:0000256" key="3">
    <source>
        <dbReference type="ARBA" id="ARBA00022448"/>
    </source>
</evidence>
<dbReference type="PANTHER" id="PTHR14995:SF2">
    <property type="entry name" value="PROTEIN AMNIONLESS"/>
    <property type="match status" value="1"/>
</dbReference>
<accession>A0A9J6CC06</accession>
<feature type="chain" id="PRO_5039946290" description="Protein amnionless" evidence="10">
    <location>
        <begin position="19"/>
        <end position="170"/>
    </location>
</feature>